<dbReference type="RefSeq" id="WP_019130003.1">
    <property type="nucleotide sequence ID" value="NZ_AP019735.1"/>
</dbReference>
<accession>A0A4Y1WVW5</accession>
<evidence type="ECO:0000313" key="1">
    <source>
        <dbReference type="EMBL" id="BBL04584.1"/>
    </source>
</evidence>
<sequence>MATFREYIASLGAAGAVPEAELDELLGRYEWFALARLVRLRQRGGDPSEDGRLGFAVQDRAAGTAPEVDRERLTALCADDLIDDFLRAGDYRIVAEEGEADDEVKTVADFDDEDDLVTEELAEIYRQQGLNDEACAIYRKLSLRNPEKSVYFAELIDEIASEGKNR</sequence>
<evidence type="ECO:0000313" key="2">
    <source>
        <dbReference type="Proteomes" id="UP000318946"/>
    </source>
</evidence>
<keyword evidence="2" id="KW-1185">Reference proteome</keyword>
<proteinExistence type="predicted"/>
<dbReference type="KEGG" id="acou:A5CBH24_18970"/>
<protein>
    <submittedName>
        <fullName evidence="1">Uncharacterized protein</fullName>
    </submittedName>
</protein>
<dbReference type="AlphaFoldDB" id="A0A4Y1WVW5"/>
<reference evidence="2" key="1">
    <citation type="submission" date="2019-06" db="EMBL/GenBank/DDBJ databases">
        <title>Alistipes onderdonkii subsp. vulgaris subsp. nov., Alistipes dispar sp. nov. and Alistipes communis sp. nov., isolated from human faeces, and creation of Alistipes onderdonkii subsp. onderdonkii subsp. nov.</title>
        <authorList>
            <person name="Sakamoto M."/>
            <person name="Ikeyama N."/>
            <person name="Ogata Y."/>
            <person name="Suda W."/>
            <person name="Iino T."/>
            <person name="Hattori M."/>
            <person name="Ohkuma M."/>
        </authorList>
    </citation>
    <scope>NUCLEOTIDE SEQUENCE [LARGE SCALE GENOMIC DNA]</scope>
    <source>
        <strain evidence="2">5CBH24</strain>
    </source>
</reference>
<accession>A0A4Y1XKX7</accession>
<dbReference type="OrthoDB" id="594666at2"/>
<organism evidence="1 2">
    <name type="scientific">Alistipes communis</name>
    <dbReference type="NCBI Taxonomy" id="2585118"/>
    <lineage>
        <taxon>Bacteria</taxon>
        <taxon>Pseudomonadati</taxon>
        <taxon>Bacteroidota</taxon>
        <taxon>Bacteroidia</taxon>
        <taxon>Bacteroidales</taxon>
        <taxon>Rikenellaceae</taxon>
        <taxon>Alistipes</taxon>
    </lineage>
</organism>
<name>A0A4Y1WVW5_9BACT</name>
<dbReference type="Proteomes" id="UP000318946">
    <property type="component" value="Chromosome"/>
</dbReference>
<dbReference type="GeneID" id="78342616"/>
<dbReference type="EMBL" id="AP019735">
    <property type="protein sequence ID" value="BBL04584.1"/>
    <property type="molecule type" value="Genomic_DNA"/>
</dbReference>
<gene>
    <name evidence="1" type="ORF">A5CBH24_18970</name>
</gene>